<name>A0A5N6SU65_ASPPS</name>
<dbReference type="AlphaFoldDB" id="A0A5N6SU65"/>
<evidence type="ECO:0000313" key="2">
    <source>
        <dbReference type="Proteomes" id="UP000325672"/>
    </source>
</evidence>
<dbReference type="GeneID" id="43644195"/>
<dbReference type="EMBL" id="ML743578">
    <property type="protein sequence ID" value="KAE8137331.1"/>
    <property type="molecule type" value="Genomic_DNA"/>
</dbReference>
<proteinExistence type="predicted"/>
<sequence length="96" mass="10829">MTSIIKRFYTIVGNVTLEHVKQQNKNGAQWALSIDKCAKEEEAGDSKIKKVKIKGAKAHKSHKDPSDQQDVISLQFLDENESRIKSKHVHEDGTSK</sequence>
<evidence type="ECO:0000313" key="1">
    <source>
        <dbReference type="EMBL" id="KAE8137331.1"/>
    </source>
</evidence>
<organism evidence="1 2">
    <name type="scientific">Aspergillus pseudotamarii</name>
    <dbReference type="NCBI Taxonomy" id="132259"/>
    <lineage>
        <taxon>Eukaryota</taxon>
        <taxon>Fungi</taxon>
        <taxon>Dikarya</taxon>
        <taxon>Ascomycota</taxon>
        <taxon>Pezizomycotina</taxon>
        <taxon>Eurotiomycetes</taxon>
        <taxon>Eurotiomycetidae</taxon>
        <taxon>Eurotiales</taxon>
        <taxon>Aspergillaceae</taxon>
        <taxon>Aspergillus</taxon>
        <taxon>Aspergillus subgen. Circumdati</taxon>
    </lineage>
</organism>
<accession>A0A5N6SU65</accession>
<dbReference type="RefSeq" id="XP_031913394.1">
    <property type="nucleotide sequence ID" value="XM_032059985.1"/>
</dbReference>
<protein>
    <submittedName>
        <fullName evidence="1">Uncharacterized protein</fullName>
    </submittedName>
</protein>
<reference evidence="1 2" key="1">
    <citation type="submission" date="2019-04" db="EMBL/GenBank/DDBJ databases">
        <title>Friends and foes A comparative genomics study of 23 Aspergillus species from section Flavi.</title>
        <authorList>
            <consortium name="DOE Joint Genome Institute"/>
            <person name="Kjaerbolling I."/>
            <person name="Vesth T."/>
            <person name="Frisvad J.C."/>
            <person name="Nybo J.L."/>
            <person name="Theobald S."/>
            <person name="Kildgaard S."/>
            <person name="Isbrandt T."/>
            <person name="Kuo A."/>
            <person name="Sato A."/>
            <person name="Lyhne E.K."/>
            <person name="Kogle M.E."/>
            <person name="Wiebenga A."/>
            <person name="Kun R.S."/>
            <person name="Lubbers R.J."/>
            <person name="Makela M.R."/>
            <person name="Barry K."/>
            <person name="Chovatia M."/>
            <person name="Clum A."/>
            <person name="Daum C."/>
            <person name="Haridas S."/>
            <person name="He G."/>
            <person name="LaButti K."/>
            <person name="Lipzen A."/>
            <person name="Mondo S."/>
            <person name="Riley R."/>
            <person name="Salamov A."/>
            <person name="Simmons B.A."/>
            <person name="Magnuson J.K."/>
            <person name="Henrissat B."/>
            <person name="Mortensen U.H."/>
            <person name="Larsen T.O."/>
            <person name="Devries R.P."/>
            <person name="Grigoriev I.V."/>
            <person name="Machida M."/>
            <person name="Baker S.E."/>
            <person name="Andersen M.R."/>
        </authorList>
    </citation>
    <scope>NUCLEOTIDE SEQUENCE [LARGE SCALE GENOMIC DNA]</scope>
    <source>
        <strain evidence="1 2">CBS 117625</strain>
    </source>
</reference>
<gene>
    <name evidence="1" type="ORF">BDV38DRAFT_283172</name>
</gene>
<keyword evidence="2" id="KW-1185">Reference proteome</keyword>
<dbReference type="Proteomes" id="UP000325672">
    <property type="component" value="Unassembled WGS sequence"/>
</dbReference>
<dbReference type="OrthoDB" id="3531694at2759"/>